<dbReference type="Proteomes" id="UP000054032">
    <property type="component" value="Unassembled WGS sequence"/>
</dbReference>
<dbReference type="GeneID" id="19118255"/>
<proteinExistence type="predicted"/>
<organism evidence="1 2">
    <name type="scientific">Bipolaris oryzae ATCC 44560</name>
    <dbReference type="NCBI Taxonomy" id="930090"/>
    <lineage>
        <taxon>Eukaryota</taxon>
        <taxon>Fungi</taxon>
        <taxon>Dikarya</taxon>
        <taxon>Ascomycota</taxon>
        <taxon>Pezizomycotina</taxon>
        <taxon>Dothideomycetes</taxon>
        <taxon>Pleosporomycetidae</taxon>
        <taxon>Pleosporales</taxon>
        <taxon>Pleosporineae</taxon>
        <taxon>Pleosporaceae</taxon>
        <taxon>Bipolaris</taxon>
    </lineage>
</organism>
<protein>
    <submittedName>
        <fullName evidence="1">Uncharacterized protein</fullName>
    </submittedName>
</protein>
<gene>
    <name evidence="1" type="ORF">COCMIDRAFT_103259</name>
</gene>
<name>W6YSY1_COCMI</name>
<sequence length="191" mass="21020">YWPCCRGIALRIHPAASLNPTKSYGTRACEQRAVLYHGRLSLVAVLGLRSQDTLKLGWPVPFSHPSSALSNPHSLVHTDALDGTRGDSRVIKLAMTPASVLVSITQGQRVEGDRSPFRPLSVRHVSRHFLPLFLALPTDMALSGPQLSSSALLISIPLNDPRIIERHMDEEYVAILPKSRRIPSRLSSHQA</sequence>
<evidence type="ECO:0000313" key="2">
    <source>
        <dbReference type="Proteomes" id="UP000054032"/>
    </source>
</evidence>
<dbReference type="KEGG" id="bor:COCMIDRAFT_103259"/>
<feature type="non-terminal residue" evidence="1">
    <location>
        <position position="1"/>
    </location>
</feature>
<keyword evidence="2" id="KW-1185">Reference proteome</keyword>
<dbReference type="HOGENOM" id="CLU_1424632_0_0_1"/>
<dbReference type="AlphaFoldDB" id="W6YSY1"/>
<accession>W6YSY1</accession>
<evidence type="ECO:0000313" key="1">
    <source>
        <dbReference type="EMBL" id="EUC42542.1"/>
    </source>
</evidence>
<dbReference type="EMBL" id="KI964058">
    <property type="protein sequence ID" value="EUC42542.1"/>
    <property type="molecule type" value="Genomic_DNA"/>
</dbReference>
<dbReference type="RefSeq" id="XP_007690966.1">
    <property type="nucleotide sequence ID" value="XM_007692776.1"/>
</dbReference>
<reference evidence="1 2" key="1">
    <citation type="journal article" date="2013" name="PLoS Genet.">
        <title>Comparative genome structure, secondary metabolite, and effector coding capacity across Cochliobolus pathogens.</title>
        <authorList>
            <person name="Condon B.J."/>
            <person name="Leng Y."/>
            <person name="Wu D."/>
            <person name="Bushley K.E."/>
            <person name="Ohm R.A."/>
            <person name="Otillar R."/>
            <person name="Martin J."/>
            <person name="Schackwitz W."/>
            <person name="Grimwood J."/>
            <person name="MohdZainudin N."/>
            <person name="Xue C."/>
            <person name="Wang R."/>
            <person name="Manning V.A."/>
            <person name="Dhillon B."/>
            <person name="Tu Z.J."/>
            <person name="Steffenson B.J."/>
            <person name="Salamov A."/>
            <person name="Sun H."/>
            <person name="Lowry S."/>
            <person name="LaButti K."/>
            <person name="Han J."/>
            <person name="Copeland A."/>
            <person name="Lindquist E."/>
            <person name="Barry K."/>
            <person name="Schmutz J."/>
            <person name="Baker S.E."/>
            <person name="Ciuffetti L.M."/>
            <person name="Grigoriev I.V."/>
            <person name="Zhong S."/>
            <person name="Turgeon B.G."/>
        </authorList>
    </citation>
    <scope>NUCLEOTIDE SEQUENCE [LARGE SCALE GENOMIC DNA]</scope>
    <source>
        <strain evidence="1 2">ATCC 44560</strain>
    </source>
</reference>